<dbReference type="Gene3D" id="2.40.50.140">
    <property type="entry name" value="Nucleic acid-binding proteins"/>
    <property type="match status" value="1"/>
</dbReference>
<evidence type="ECO:0000256" key="4">
    <source>
        <dbReference type="ARBA" id="ARBA00022840"/>
    </source>
</evidence>
<dbReference type="Pfam" id="PF02938">
    <property type="entry name" value="GAD"/>
    <property type="match status" value="1"/>
</dbReference>
<dbReference type="PANTHER" id="PTHR22594">
    <property type="entry name" value="ASPARTYL/LYSYL-TRNA SYNTHETASE"/>
    <property type="match status" value="1"/>
</dbReference>
<keyword evidence="7" id="KW-0963">Cytoplasm</keyword>
<dbReference type="Gene3D" id="3.30.1360.30">
    <property type="entry name" value="GAD-like domain"/>
    <property type="match status" value="1"/>
</dbReference>
<dbReference type="CDD" id="cd04317">
    <property type="entry name" value="EcAspRS_like_N"/>
    <property type="match status" value="1"/>
</dbReference>
<dbReference type="Pfam" id="PF01336">
    <property type="entry name" value="tRNA_anti-codon"/>
    <property type="match status" value="1"/>
</dbReference>
<feature type="site" description="Important for tRNA non-discrimination" evidence="7">
    <location>
        <position position="81"/>
    </location>
</feature>
<reference evidence="10 11" key="1">
    <citation type="submission" date="2020-12" db="EMBL/GenBank/DDBJ databases">
        <title>Complete genome sequence of Mycobacterium heckeshornense JCM 15655T, closely related to a pathogenic non-tuberculous mycobacterial species Mycobacterium xenopi.</title>
        <authorList>
            <person name="Yoshida M."/>
            <person name="Fukano H."/>
            <person name="Asakura T."/>
            <person name="Suzuki M."/>
            <person name="Hoshino Y."/>
        </authorList>
    </citation>
    <scope>NUCLEOTIDE SEQUENCE [LARGE SCALE GENOMIC DNA]</scope>
    <source>
        <strain evidence="10 11">JCM 15655</strain>
    </source>
</reference>
<dbReference type="InterPro" id="IPR012340">
    <property type="entry name" value="NA-bd_OB-fold"/>
</dbReference>
<dbReference type="InterPro" id="IPR006195">
    <property type="entry name" value="aa-tRNA-synth_II"/>
</dbReference>
<keyword evidence="3 7" id="KW-0547">Nucleotide-binding</keyword>
<feature type="binding site" evidence="7">
    <location>
        <begin position="584"/>
        <end position="587"/>
    </location>
    <ligand>
        <name>ATP</name>
        <dbReference type="ChEBI" id="CHEBI:30616"/>
    </ligand>
</feature>
<evidence type="ECO:0000256" key="1">
    <source>
        <dbReference type="ARBA" id="ARBA00006303"/>
    </source>
</evidence>
<dbReference type="GO" id="GO:0006422">
    <property type="term" value="P:aspartyl-tRNA aminoacylation"/>
    <property type="evidence" value="ECO:0007669"/>
    <property type="project" value="UniProtKB-UniRule"/>
</dbReference>
<feature type="region of interest" description="Disordered" evidence="8">
    <location>
        <begin position="622"/>
        <end position="641"/>
    </location>
</feature>
<dbReference type="InterPro" id="IPR004524">
    <property type="entry name" value="Asp-tRNA-ligase_1"/>
</dbReference>
<keyword evidence="4 7" id="KW-0067">ATP-binding</keyword>
<dbReference type="AlphaFoldDB" id="A0A7R7YRX0"/>
<dbReference type="EMBL" id="AP024237">
    <property type="protein sequence ID" value="BCO36605.1"/>
    <property type="molecule type" value="Genomic_DNA"/>
</dbReference>
<feature type="binding site" evidence="7">
    <location>
        <position position="539"/>
    </location>
    <ligand>
        <name>L-aspartate</name>
        <dbReference type="ChEBI" id="CHEBI:29991"/>
    </ligand>
</feature>
<comment type="subcellular location">
    <subcellularLocation>
        <location evidence="7">Cytoplasm</location>
    </subcellularLocation>
</comment>
<feature type="binding site" evidence="7">
    <location>
        <position position="275"/>
    </location>
    <ligand>
        <name>ATP</name>
        <dbReference type="ChEBI" id="CHEBI:30616"/>
    </ligand>
</feature>
<protein>
    <recommendedName>
        <fullName evidence="7">Aspartate--tRNA(Asp/Asn) ligase</fullName>
        <ecNumber evidence="7">6.1.1.23</ecNumber>
    </recommendedName>
    <alternativeName>
        <fullName evidence="7">Aspartyl-tRNA synthetase</fullName>
        <shortName evidence="7">AspRS</shortName>
    </alternativeName>
    <alternativeName>
        <fullName evidence="7">Non-discriminating aspartyl-tRNA synthetase</fullName>
        <shortName evidence="7">ND-AspRS</shortName>
    </alternativeName>
</protein>
<name>A0A7R7YRX0_9MYCO</name>
<dbReference type="InterPro" id="IPR045864">
    <property type="entry name" value="aa-tRNA-synth_II/BPL/LPL"/>
</dbReference>
<dbReference type="Proteomes" id="UP000595446">
    <property type="component" value="Chromosome"/>
</dbReference>
<dbReference type="GO" id="GO:0005524">
    <property type="term" value="F:ATP binding"/>
    <property type="evidence" value="ECO:0007669"/>
    <property type="project" value="UniProtKB-UniRule"/>
</dbReference>
<dbReference type="SUPFAM" id="SSF55681">
    <property type="entry name" value="Class II aaRS and biotin synthetases"/>
    <property type="match status" value="1"/>
</dbReference>
<evidence type="ECO:0000256" key="2">
    <source>
        <dbReference type="ARBA" id="ARBA00022598"/>
    </source>
</evidence>
<evidence type="ECO:0000256" key="5">
    <source>
        <dbReference type="ARBA" id="ARBA00022917"/>
    </source>
</evidence>
<feature type="binding site" evidence="7">
    <location>
        <position position="532"/>
    </location>
    <ligand>
        <name>ATP</name>
        <dbReference type="ChEBI" id="CHEBI:30616"/>
    </ligand>
</feature>
<dbReference type="GO" id="GO:0050560">
    <property type="term" value="F:aspartate-tRNA(Asn) ligase activity"/>
    <property type="evidence" value="ECO:0007669"/>
    <property type="project" value="UniProtKB-EC"/>
</dbReference>
<dbReference type="InterPro" id="IPR004364">
    <property type="entry name" value="Aa-tRNA-synt_II"/>
</dbReference>
<dbReference type="CDD" id="cd00777">
    <property type="entry name" value="AspRS_core"/>
    <property type="match status" value="1"/>
</dbReference>
<keyword evidence="11" id="KW-1185">Reference proteome</keyword>
<evidence type="ECO:0000256" key="3">
    <source>
        <dbReference type="ARBA" id="ARBA00022741"/>
    </source>
</evidence>
<dbReference type="SUPFAM" id="SSF55261">
    <property type="entry name" value="GAD domain-like"/>
    <property type="match status" value="1"/>
</dbReference>
<evidence type="ECO:0000313" key="10">
    <source>
        <dbReference type="EMBL" id="BCO36605.1"/>
    </source>
</evidence>
<dbReference type="InterPro" id="IPR029351">
    <property type="entry name" value="GAD_dom"/>
</dbReference>
<comment type="subunit">
    <text evidence="7">Homodimer.</text>
</comment>
<dbReference type="InterPro" id="IPR004115">
    <property type="entry name" value="GAD-like_sf"/>
</dbReference>
<keyword evidence="2 7" id="KW-0436">Ligase</keyword>
<dbReference type="GO" id="GO:0003676">
    <property type="term" value="F:nucleic acid binding"/>
    <property type="evidence" value="ECO:0007669"/>
    <property type="project" value="InterPro"/>
</dbReference>
<feature type="compositionally biased region" description="Basic and acidic residues" evidence="8">
    <location>
        <begin position="625"/>
        <end position="641"/>
    </location>
</feature>
<evidence type="ECO:0000256" key="6">
    <source>
        <dbReference type="ARBA" id="ARBA00023146"/>
    </source>
</evidence>
<dbReference type="InterPro" id="IPR047090">
    <property type="entry name" value="AspRS_core"/>
</dbReference>
<feature type="region of interest" description="Aspartate" evidence="7">
    <location>
        <begin position="244"/>
        <end position="247"/>
    </location>
</feature>
<feature type="domain" description="Aminoacyl-transfer RNA synthetases class-II family profile" evidence="9">
    <location>
        <begin position="187"/>
        <end position="605"/>
    </location>
</feature>
<evidence type="ECO:0000256" key="7">
    <source>
        <dbReference type="HAMAP-Rule" id="MF_00044"/>
    </source>
</evidence>
<dbReference type="GO" id="GO:0004815">
    <property type="term" value="F:aspartate-tRNA ligase activity"/>
    <property type="evidence" value="ECO:0007669"/>
    <property type="project" value="UniProtKB-UniRule"/>
</dbReference>
<accession>A0A7R7YRX0</accession>
<dbReference type="NCBIfam" id="NF001750">
    <property type="entry name" value="PRK00476.1"/>
    <property type="match status" value="1"/>
</dbReference>
<sequence>MAGGVQIRRDRRTDGTRTDNRNLCGDAQKLATAPAIYTGQSFPSIAEGVFVLRSHAAGALRAADAGQKVTLAGWVARRRDHGGVIFIDLRDASGISQVVFRAADVLEQAHRLRAEFCVAVEGVVEIRPQGNENPDLATGEVEVNATSLTVLGECAPLPFQLDEPAGEELRLKYRYLDLRRDGPGSAIRLRSKVNAAAREVLARHNFVEIETPTLTRSTPEGARDFLVPARLQPGSFYALPQSPQLFKQLLMVAGMERYYQIARCYRDEDFRADRQPEFTQLDMEMSFVNADDVIAVAEEILAALWALIGHQLPTPIPRISYAEAMRRFGTDKPDMRFGLELVECTEFFADTPFRVFQAPYVGAVVMPGGASQPRRTLDGWQDWAKQRGHRGLAYVLVGDDGTLSGPVAKNLSDAERAGLAAHVGAKPGDCVFFSAGPAKSSRALLGAARVEIAKRLGLIDPAAWAFVWVVDPPLFEPADEATAAGEVTVGTGAWTAVHHAFTAPKPEWEDRIESDPGAVLADAYDIVCNGHEIGGGSIRIHRRDIQERVFAVMGLDKAQAEEKFGFLLEAFMFGAPPHGGIAFGWDRITALLAGMDSIREVIAFPKTGGGVDPLTEAPAPITARQRKESGIDVVGEHRDRR</sequence>
<evidence type="ECO:0000256" key="8">
    <source>
        <dbReference type="SAM" id="MobiDB-lite"/>
    </source>
</evidence>
<comment type="function">
    <text evidence="7">Aspartyl-tRNA synthetase with relaxed tRNA specificity since it is able to aspartylate not only its cognate tRNA(Asp) but also tRNA(Asn). Reaction proceeds in two steps: L-aspartate is first activated by ATP to form Asp-AMP and then transferred to the acceptor end of tRNA(Asp/Asn).</text>
</comment>
<dbReference type="PANTHER" id="PTHR22594:SF5">
    <property type="entry name" value="ASPARTATE--TRNA LIGASE, MITOCHONDRIAL"/>
    <property type="match status" value="1"/>
</dbReference>
<feature type="binding site" evidence="7">
    <location>
        <begin position="266"/>
        <end position="268"/>
    </location>
    <ligand>
        <name>ATP</name>
        <dbReference type="ChEBI" id="CHEBI:30616"/>
    </ligand>
</feature>
<feature type="binding site" evidence="7">
    <location>
        <position position="220"/>
    </location>
    <ligand>
        <name>L-aspartate</name>
        <dbReference type="ChEBI" id="CHEBI:29991"/>
    </ligand>
</feature>
<proteinExistence type="inferred from homology"/>
<keyword evidence="6 7" id="KW-0030">Aminoacyl-tRNA synthetase</keyword>
<dbReference type="Gene3D" id="3.30.930.10">
    <property type="entry name" value="Bira Bifunctional Protein, Domain 2"/>
    <property type="match status" value="1"/>
</dbReference>
<organism evidence="10 11">
    <name type="scientific">Mycobacterium heckeshornense</name>
    <dbReference type="NCBI Taxonomy" id="110505"/>
    <lineage>
        <taxon>Bacteria</taxon>
        <taxon>Bacillati</taxon>
        <taxon>Actinomycetota</taxon>
        <taxon>Actinomycetes</taxon>
        <taxon>Mycobacteriales</taxon>
        <taxon>Mycobacteriaceae</taxon>
        <taxon>Mycobacterium</taxon>
    </lineage>
</organism>
<dbReference type="EC" id="6.1.1.23" evidence="7"/>
<evidence type="ECO:0000313" key="11">
    <source>
        <dbReference type="Proteomes" id="UP000595446"/>
    </source>
</evidence>
<evidence type="ECO:0000259" key="9">
    <source>
        <dbReference type="PROSITE" id="PS50862"/>
    </source>
</evidence>
<dbReference type="PRINTS" id="PR01042">
    <property type="entry name" value="TRNASYNTHASP"/>
</dbReference>
<keyword evidence="5 7" id="KW-0648">Protein biosynthesis</keyword>
<dbReference type="SUPFAM" id="SSF50249">
    <property type="entry name" value="Nucleic acid-binding proteins"/>
    <property type="match status" value="1"/>
</dbReference>
<dbReference type="NCBIfam" id="TIGR00459">
    <property type="entry name" value="aspS_bact"/>
    <property type="match status" value="1"/>
</dbReference>
<feature type="binding site" evidence="7">
    <location>
        <position position="498"/>
    </location>
    <ligand>
        <name>L-aspartate</name>
        <dbReference type="ChEBI" id="CHEBI:29991"/>
    </ligand>
</feature>
<dbReference type="InterPro" id="IPR047089">
    <property type="entry name" value="Asp-tRNA-ligase_1_N"/>
</dbReference>
<dbReference type="Pfam" id="PF00152">
    <property type="entry name" value="tRNA-synt_2"/>
    <property type="match status" value="1"/>
</dbReference>
<dbReference type="GO" id="GO:0005737">
    <property type="term" value="C:cytoplasm"/>
    <property type="evidence" value="ECO:0007669"/>
    <property type="project" value="UniProtKB-SubCell"/>
</dbReference>
<dbReference type="InterPro" id="IPR002312">
    <property type="entry name" value="Asp/Asn-tRNA-synth_IIb"/>
</dbReference>
<feature type="binding site" evidence="7">
    <location>
        <position position="266"/>
    </location>
    <ligand>
        <name>L-aspartate</name>
        <dbReference type="ChEBI" id="CHEBI:29991"/>
    </ligand>
</feature>
<dbReference type="InterPro" id="IPR004365">
    <property type="entry name" value="NA-bd_OB_tRNA"/>
</dbReference>
<feature type="compositionally biased region" description="Basic and acidic residues" evidence="8">
    <location>
        <begin position="7"/>
        <end position="20"/>
    </location>
</feature>
<comment type="catalytic activity">
    <reaction evidence="7">
        <text>tRNA(Asx) + L-aspartate + ATP = L-aspartyl-tRNA(Asx) + AMP + diphosphate</text>
        <dbReference type="Rhea" id="RHEA:18349"/>
        <dbReference type="Rhea" id="RHEA-COMP:9710"/>
        <dbReference type="Rhea" id="RHEA-COMP:9711"/>
        <dbReference type="ChEBI" id="CHEBI:29991"/>
        <dbReference type="ChEBI" id="CHEBI:30616"/>
        <dbReference type="ChEBI" id="CHEBI:33019"/>
        <dbReference type="ChEBI" id="CHEBI:78442"/>
        <dbReference type="ChEBI" id="CHEBI:78516"/>
        <dbReference type="ChEBI" id="CHEBI:456215"/>
        <dbReference type="EC" id="6.1.1.23"/>
    </reaction>
</comment>
<dbReference type="HAMAP" id="MF_00044">
    <property type="entry name" value="Asp_tRNA_synth_type1"/>
    <property type="match status" value="1"/>
</dbReference>
<feature type="site" description="Important for tRNA non-discrimination" evidence="7">
    <location>
        <position position="130"/>
    </location>
</feature>
<comment type="similarity">
    <text evidence="1 7">Belongs to the class-II aminoacyl-tRNA synthetase family. Type 1 subfamily.</text>
</comment>
<feature type="region of interest" description="Disordered" evidence="8">
    <location>
        <begin position="1"/>
        <end position="21"/>
    </location>
</feature>
<dbReference type="PROSITE" id="PS50862">
    <property type="entry name" value="AA_TRNA_LIGASE_II"/>
    <property type="match status" value="1"/>
</dbReference>
<gene>
    <name evidence="7 10" type="primary">aspS</name>
    <name evidence="10" type="ORF">MHEC_30380</name>
</gene>